<reference evidence="2" key="1">
    <citation type="submission" date="2022-10" db="EMBL/GenBank/DDBJ databases">
        <title>The complete genomes of actinobacterial strains from the NBC collection.</title>
        <authorList>
            <person name="Joergensen T.S."/>
            <person name="Alvarez Arevalo M."/>
            <person name="Sterndorff E.B."/>
            <person name="Faurdal D."/>
            <person name="Vuksanovic O."/>
            <person name="Mourched A.-S."/>
            <person name="Charusanti P."/>
            <person name="Shaw S."/>
            <person name="Blin K."/>
            <person name="Weber T."/>
        </authorList>
    </citation>
    <scope>NUCLEOTIDE SEQUENCE</scope>
    <source>
        <strain evidence="2">NBC_01256</strain>
    </source>
</reference>
<evidence type="ECO:0000313" key="2">
    <source>
        <dbReference type="EMBL" id="WUS27327.1"/>
    </source>
</evidence>
<organism evidence="2 3">
    <name type="scientific">Streptomyces caniferus</name>
    <dbReference type="NCBI Taxonomy" id="285557"/>
    <lineage>
        <taxon>Bacteria</taxon>
        <taxon>Bacillati</taxon>
        <taxon>Actinomycetota</taxon>
        <taxon>Actinomycetes</taxon>
        <taxon>Kitasatosporales</taxon>
        <taxon>Streptomycetaceae</taxon>
        <taxon>Streptomyces</taxon>
    </lineage>
</organism>
<sequence>MADGSHTYDIAFQHEQDAFLLDFGTAGAYHRFMGAVSVRRSGPDHTETLRARTLWELLHFAPTTSADGSGLRSSPDHIPPVGHQA</sequence>
<feature type="region of interest" description="Disordered" evidence="1">
    <location>
        <begin position="63"/>
        <end position="85"/>
    </location>
</feature>
<proteinExistence type="predicted"/>
<accession>A0ABZ1VX15</accession>
<evidence type="ECO:0008006" key="4">
    <source>
        <dbReference type="Google" id="ProtNLM"/>
    </source>
</evidence>
<protein>
    <recommendedName>
        <fullName evidence="4">DUF5753 domain-containing protein</fullName>
    </recommendedName>
</protein>
<keyword evidence="3" id="KW-1185">Reference proteome</keyword>
<gene>
    <name evidence="2" type="ORF">OG727_36400</name>
</gene>
<dbReference type="RefSeq" id="WP_328686861.1">
    <property type="nucleotide sequence ID" value="NZ_CP108005.1"/>
</dbReference>
<dbReference type="Proteomes" id="UP001432292">
    <property type="component" value="Chromosome"/>
</dbReference>
<name>A0ABZ1VX15_9ACTN</name>
<evidence type="ECO:0000313" key="3">
    <source>
        <dbReference type="Proteomes" id="UP001432292"/>
    </source>
</evidence>
<evidence type="ECO:0000256" key="1">
    <source>
        <dbReference type="SAM" id="MobiDB-lite"/>
    </source>
</evidence>
<dbReference type="EMBL" id="CP108473">
    <property type="protein sequence ID" value="WUS27327.1"/>
    <property type="molecule type" value="Genomic_DNA"/>
</dbReference>